<dbReference type="PANTHER" id="PTHR16062">
    <property type="entry name" value="SWI/SNF-RELATED"/>
    <property type="match status" value="1"/>
</dbReference>
<gene>
    <name evidence="11" type="ORF">M430DRAFT_147725</name>
</gene>
<evidence type="ECO:0000259" key="10">
    <source>
        <dbReference type="PROSITE" id="PS50014"/>
    </source>
</evidence>
<evidence type="ECO:0000256" key="6">
    <source>
        <dbReference type="ARBA" id="ARBA00023163"/>
    </source>
</evidence>
<dbReference type="GeneID" id="36571164"/>
<keyword evidence="5 8" id="KW-0103">Bromodomain</keyword>
<organism evidence="11 12">
    <name type="scientific">Amorphotheca resinae ATCC 22711</name>
    <dbReference type="NCBI Taxonomy" id="857342"/>
    <lineage>
        <taxon>Eukaryota</taxon>
        <taxon>Fungi</taxon>
        <taxon>Dikarya</taxon>
        <taxon>Ascomycota</taxon>
        <taxon>Pezizomycotina</taxon>
        <taxon>Leotiomycetes</taxon>
        <taxon>Helotiales</taxon>
        <taxon>Amorphothecaceae</taxon>
        <taxon>Amorphotheca</taxon>
    </lineage>
</organism>
<keyword evidence="2" id="KW-0677">Repeat</keyword>
<dbReference type="InParanoid" id="A0A2T3AR86"/>
<feature type="domain" description="Bromo" evidence="10">
    <location>
        <begin position="248"/>
        <end position="330"/>
    </location>
</feature>
<evidence type="ECO:0000256" key="7">
    <source>
        <dbReference type="ARBA" id="ARBA00023242"/>
    </source>
</evidence>
<feature type="compositionally biased region" description="Low complexity" evidence="9">
    <location>
        <begin position="432"/>
        <end position="445"/>
    </location>
</feature>
<evidence type="ECO:0000256" key="1">
    <source>
        <dbReference type="ARBA" id="ARBA00004123"/>
    </source>
</evidence>
<evidence type="ECO:0000313" key="11">
    <source>
        <dbReference type="EMBL" id="PSS08774.1"/>
    </source>
</evidence>
<dbReference type="AlphaFoldDB" id="A0A2T3AR86"/>
<dbReference type="FunFam" id="1.20.920.10:FF:000083">
    <property type="entry name" value="WGS project CABT00000000 data, contig 2.8"/>
    <property type="match status" value="1"/>
</dbReference>
<dbReference type="Pfam" id="PF22994">
    <property type="entry name" value="RSC4_Ig_like"/>
    <property type="match status" value="1"/>
</dbReference>
<dbReference type="InterPro" id="IPR037382">
    <property type="entry name" value="Rsc/polybromo"/>
</dbReference>
<dbReference type="PRINTS" id="PR00503">
    <property type="entry name" value="BROMODOMAIN"/>
</dbReference>
<keyword evidence="12" id="KW-1185">Reference proteome</keyword>
<keyword evidence="6" id="KW-0804">Transcription</keyword>
<evidence type="ECO:0000256" key="9">
    <source>
        <dbReference type="SAM" id="MobiDB-lite"/>
    </source>
</evidence>
<feature type="domain" description="Bromo" evidence="10">
    <location>
        <begin position="61"/>
        <end position="131"/>
    </location>
</feature>
<dbReference type="Pfam" id="PF00439">
    <property type="entry name" value="Bromodomain"/>
    <property type="match status" value="2"/>
</dbReference>
<dbReference type="PROSITE" id="PS50014">
    <property type="entry name" value="BROMODOMAIN_2"/>
    <property type="match status" value="2"/>
</dbReference>
<name>A0A2T3AR86_AMORE</name>
<dbReference type="RefSeq" id="XP_024717172.1">
    <property type="nucleotide sequence ID" value="XM_024863083.1"/>
</dbReference>
<dbReference type="InterPro" id="IPR054551">
    <property type="entry name" value="RSC4_Ig-like"/>
</dbReference>
<keyword evidence="7" id="KW-0539">Nucleus</keyword>
<evidence type="ECO:0000313" key="12">
    <source>
        <dbReference type="Proteomes" id="UP000241818"/>
    </source>
</evidence>
<dbReference type="GO" id="GO:0016586">
    <property type="term" value="C:RSC-type complex"/>
    <property type="evidence" value="ECO:0007669"/>
    <property type="project" value="InterPro"/>
</dbReference>
<dbReference type="OrthoDB" id="6017at2759"/>
<dbReference type="GO" id="GO:0003682">
    <property type="term" value="F:chromatin binding"/>
    <property type="evidence" value="ECO:0007669"/>
    <property type="project" value="TreeGrafter"/>
</dbReference>
<reference evidence="11 12" key="1">
    <citation type="journal article" date="2018" name="New Phytol.">
        <title>Comparative genomics and transcriptomics depict ericoid mycorrhizal fungi as versatile saprotrophs and plant mutualists.</title>
        <authorList>
            <person name="Martino E."/>
            <person name="Morin E."/>
            <person name="Grelet G.A."/>
            <person name="Kuo A."/>
            <person name="Kohler A."/>
            <person name="Daghino S."/>
            <person name="Barry K.W."/>
            <person name="Cichocki N."/>
            <person name="Clum A."/>
            <person name="Dockter R.B."/>
            <person name="Hainaut M."/>
            <person name="Kuo R.C."/>
            <person name="LaButti K."/>
            <person name="Lindahl B.D."/>
            <person name="Lindquist E.A."/>
            <person name="Lipzen A."/>
            <person name="Khouja H.R."/>
            <person name="Magnuson J."/>
            <person name="Murat C."/>
            <person name="Ohm R.A."/>
            <person name="Singer S.W."/>
            <person name="Spatafora J.W."/>
            <person name="Wang M."/>
            <person name="Veneault-Fourrey C."/>
            <person name="Henrissat B."/>
            <person name="Grigoriev I.V."/>
            <person name="Martin F.M."/>
            <person name="Perotto S."/>
        </authorList>
    </citation>
    <scope>NUCLEOTIDE SEQUENCE [LARGE SCALE GENOMIC DNA]</scope>
    <source>
        <strain evidence="11 12">ATCC 22711</strain>
    </source>
</reference>
<proteinExistence type="predicted"/>
<dbReference type="STRING" id="857342.A0A2T3AR86"/>
<evidence type="ECO:0000256" key="2">
    <source>
        <dbReference type="ARBA" id="ARBA00022737"/>
    </source>
</evidence>
<evidence type="ECO:0000256" key="3">
    <source>
        <dbReference type="ARBA" id="ARBA00022853"/>
    </source>
</evidence>
<comment type="subcellular location">
    <subcellularLocation>
        <location evidence="1">Nucleus</location>
    </subcellularLocation>
</comment>
<evidence type="ECO:0000256" key="4">
    <source>
        <dbReference type="ARBA" id="ARBA00023015"/>
    </source>
</evidence>
<dbReference type="PANTHER" id="PTHR16062:SF19">
    <property type="entry name" value="PROTEIN POLYBROMO-1"/>
    <property type="match status" value="1"/>
</dbReference>
<keyword evidence="4" id="KW-0805">Transcription regulation</keyword>
<dbReference type="GO" id="GO:0006338">
    <property type="term" value="P:chromatin remodeling"/>
    <property type="evidence" value="ECO:0007669"/>
    <property type="project" value="InterPro"/>
</dbReference>
<feature type="compositionally biased region" description="Polar residues" evidence="9">
    <location>
        <begin position="464"/>
        <end position="478"/>
    </location>
</feature>
<feature type="region of interest" description="Disordered" evidence="9">
    <location>
        <begin position="351"/>
        <end position="506"/>
    </location>
</feature>
<dbReference type="Gene3D" id="1.20.920.10">
    <property type="entry name" value="Bromodomain-like"/>
    <property type="match status" value="2"/>
</dbReference>
<dbReference type="EMBL" id="KZ679018">
    <property type="protein sequence ID" value="PSS08774.1"/>
    <property type="molecule type" value="Genomic_DNA"/>
</dbReference>
<dbReference type="Proteomes" id="UP000241818">
    <property type="component" value="Unassembled WGS sequence"/>
</dbReference>
<evidence type="ECO:0000256" key="5">
    <source>
        <dbReference type="ARBA" id="ARBA00023117"/>
    </source>
</evidence>
<dbReference type="SMART" id="SM00297">
    <property type="entry name" value="BROMO"/>
    <property type="match status" value="2"/>
</dbReference>
<sequence length="664" mass="72785">MDPKRKVNGGSTGAADADDRAAKRRKLPSDDTSIPFEETPETTTEYGLRFLDTVKKTVDKAGRNIATAFLTLPNKRQLPDYYKFTKLPIALDTIEEKLVNRKFPTLTSLEGDFKRMISNAKEYNQKGSVIYEDAERMRKVLSNFMTKNNPVYITTPGFVTTPTPLPVEGVASNEGAERDREPEVEAEPQPSAAKRSRGRPPKNPQAHALRNSMTPATELQYAGVGYSGLNFQQAQEKIMEDIINYQEDPKDEIPAFGDFIELPPRSLKDYYRTISYPVSLAQIQKRVKGSRGKNDSSGVSDFKTWAAFEEEFSHIWNNAWHYNEDGSEISERAKQLQTFFYKELQEAKQAVPESAGPKIKLKMSNPEPTPRITLKFAGKASPRDSPAPQPNGSSNNAIPVNGTGRRNPFGGSHASATPVPSLDQLERARSVSGSAASPTPSNAAPVKTEDVARNSPATAPGHRSGSQAVATPGLNGSTMPPPSTPGLPHLHTQTTPSGYAQSFNHNTQYPTANLGLDSKWRPPGKTAADAMITNLSIATHPGLNISKHLRMDVPPSPTMTQQSITIHLPSTHYYLQIKPTIAASLLERQHKLFVTSGTQRLHTMPTIPGHSADPRRPLFEARLLPGVNRIEIELIAALPKGAPKPANGLDAELEKITVFANLLR</sequence>
<dbReference type="CDD" id="cd04369">
    <property type="entry name" value="Bromodomain"/>
    <property type="match status" value="2"/>
</dbReference>
<feature type="region of interest" description="Disordered" evidence="9">
    <location>
        <begin position="1"/>
        <end position="41"/>
    </location>
</feature>
<dbReference type="InterPro" id="IPR001487">
    <property type="entry name" value="Bromodomain"/>
</dbReference>
<protein>
    <recommendedName>
        <fullName evidence="10">Bromo domain-containing protein</fullName>
    </recommendedName>
</protein>
<feature type="region of interest" description="Disordered" evidence="9">
    <location>
        <begin position="162"/>
        <end position="214"/>
    </location>
</feature>
<accession>A0A2T3AR86</accession>
<evidence type="ECO:0000256" key="8">
    <source>
        <dbReference type="PROSITE-ProRule" id="PRU00035"/>
    </source>
</evidence>
<dbReference type="SUPFAM" id="SSF47370">
    <property type="entry name" value="Bromodomain"/>
    <property type="match status" value="2"/>
</dbReference>
<feature type="compositionally biased region" description="Polar residues" evidence="9">
    <location>
        <begin position="491"/>
        <end position="506"/>
    </location>
</feature>
<keyword evidence="3" id="KW-0156">Chromatin regulator</keyword>
<dbReference type="GO" id="GO:0006368">
    <property type="term" value="P:transcription elongation by RNA polymerase II"/>
    <property type="evidence" value="ECO:0007669"/>
    <property type="project" value="TreeGrafter"/>
</dbReference>
<dbReference type="InterPro" id="IPR036427">
    <property type="entry name" value="Bromodomain-like_sf"/>
</dbReference>